<name>A0ABY1P2M6_9HYPH</name>
<organism evidence="1 2">
    <name type="scientific">Roseibium denhamense</name>
    <dbReference type="NCBI Taxonomy" id="76305"/>
    <lineage>
        <taxon>Bacteria</taxon>
        <taxon>Pseudomonadati</taxon>
        <taxon>Pseudomonadota</taxon>
        <taxon>Alphaproteobacteria</taxon>
        <taxon>Hyphomicrobiales</taxon>
        <taxon>Stappiaceae</taxon>
        <taxon>Roseibium</taxon>
    </lineage>
</organism>
<comment type="caution">
    <text evidence="1">The sequence shown here is derived from an EMBL/GenBank/DDBJ whole genome shotgun (WGS) entry which is preliminary data.</text>
</comment>
<evidence type="ECO:0000313" key="2">
    <source>
        <dbReference type="Proteomes" id="UP001157914"/>
    </source>
</evidence>
<keyword evidence="2" id="KW-1185">Reference proteome</keyword>
<proteinExistence type="predicted"/>
<evidence type="ECO:0008006" key="3">
    <source>
        <dbReference type="Google" id="ProtNLM"/>
    </source>
</evidence>
<dbReference type="EMBL" id="FXTT01000003">
    <property type="protein sequence ID" value="SMP25007.1"/>
    <property type="molecule type" value="Genomic_DNA"/>
</dbReference>
<sequence length="193" mass="20581">MLGVFQVLSKPDMKVAVTVGLLAAGLAGCGSAESVAGKVISGGREPIEVSPETFAPPVPCPPMELKTNTYLIRKFERGKEDQQDGLLYQATIEDWANTCSREGVSDRRIKLGLSGDVTPGPAWKGGEVVLPIRVAIMEGGRDGTPSVTELLQVPVTIGAGSPSETWTLVENKFVIPQAQSSKIIFGFDEGRRR</sequence>
<dbReference type="Proteomes" id="UP001157914">
    <property type="component" value="Unassembled WGS sequence"/>
</dbReference>
<accession>A0ABY1P2M6</accession>
<dbReference type="RefSeq" id="WP_155193986.1">
    <property type="nucleotide sequence ID" value="NZ_BAAAEA010000002.1"/>
</dbReference>
<reference evidence="1 2" key="1">
    <citation type="submission" date="2017-05" db="EMBL/GenBank/DDBJ databases">
        <authorList>
            <person name="Varghese N."/>
            <person name="Submissions S."/>
        </authorList>
    </citation>
    <scope>NUCLEOTIDE SEQUENCE [LARGE SCALE GENOMIC DNA]</scope>
    <source>
        <strain evidence="1 2">DSM 15949</strain>
    </source>
</reference>
<evidence type="ECO:0000313" key="1">
    <source>
        <dbReference type="EMBL" id="SMP25007.1"/>
    </source>
</evidence>
<gene>
    <name evidence="1" type="ORF">SAMN06265374_2506</name>
</gene>
<protein>
    <recommendedName>
        <fullName evidence="3">Lipoprotein</fullName>
    </recommendedName>
</protein>